<protein>
    <recommendedName>
        <fullName evidence="3">TonB dependent receptor</fullName>
    </recommendedName>
</protein>
<reference evidence="2" key="1">
    <citation type="submission" date="2017-06" db="EMBL/GenBank/DDBJ databases">
        <authorList>
            <person name="Varghese N."/>
            <person name="Submissions S."/>
        </authorList>
    </citation>
    <scope>NUCLEOTIDE SEQUENCE [LARGE SCALE GENOMIC DNA]</scope>
    <source>
        <strain evidence="2">DSM 28041</strain>
    </source>
</reference>
<gene>
    <name evidence="1" type="ORF">SAMN06269173_10799</name>
</gene>
<dbReference type="EMBL" id="FZNS01000007">
    <property type="protein sequence ID" value="SNR80861.1"/>
    <property type="molecule type" value="Genomic_DNA"/>
</dbReference>
<evidence type="ECO:0008006" key="3">
    <source>
        <dbReference type="Google" id="ProtNLM"/>
    </source>
</evidence>
<sequence length="133" mass="15500">MRGAFGYQILNFQRMYYENTGVTQYNRLNTAFDKVFDKAVLNKSMPLEYNSYYIEDGDFWKIDNITLGYNFKPNLVKYIKNMRVYVATLNTFTITGYSGIDPEVNRIGLAPGNDERDKYPTVRTFTFGANLTF</sequence>
<evidence type="ECO:0000313" key="1">
    <source>
        <dbReference type="EMBL" id="SNR80861.1"/>
    </source>
</evidence>
<accession>A0A238ZD25</accession>
<dbReference type="RefSeq" id="WP_089333464.1">
    <property type="nucleotide sequence ID" value="NZ_FZNS01000007.1"/>
</dbReference>
<keyword evidence="2" id="KW-1185">Reference proteome</keyword>
<proteinExistence type="predicted"/>
<dbReference type="AlphaFoldDB" id="A0A238ZD25"/>
<organism evidence="1 2">
    <name type="scientific">Hymenobacter mucosus</name>
    <dbReference type="NCBI Taxonomy" id="1411120"/>
    <lineage>
        <taxon>Bacteria</taxon>
        <taxon>Pseudomonadati</taxon>
        <taxon>Bacteroidota</taxon>
        <taxon>Cytophagia</taxon>
        <taxon>Cytophagales</taxon>
        <taxon>Hymenobacteraceae</taxon>
        <taxon>Hymenobacter</taxon>
    </lineage>
</organism>
<evidence type="ECO:0000313" key="2">
    <source>
        <dbReference type="Proteomes" id="UP000198310"/>
    </source>
</evidence>
<dbReference type="Proteomes" id="UP000198310">
    <property type="component" value="Unassembled WGS sequence"/>
</dbReference>
<name>A0A238ZD25_9BACT</name>